<proteinExistence type="predicted"/>
<keyword evidence="3" id="KW-1185">Reference proteome</keyword>
<organism evidence="2 3">
    <name type="scientific">Nonomuraea jiangxiensis</name>
    <dbReference type="NCBI Taxonomy" id="633440"/>
    <lineage>
        <taxon>Bacteria</taxon>
        <taxon>Bacillati</taxon>
        <taxon>Actinomycetota</taxon>
        <taxon>Actinomycetes</taxon>
        <taxon>Streptosporangiales</taxon>
        <taxon>Streptosporangiaceae</taxon>
        <taxon>Nonomuraea</taxon>
    </lineage>
</organism>
<feature type="region of interest" description="Disordered" evidence="1">
    <location>
        <begin position="37"/>
        <end position="85"/>
    </location>
</feature>
<feature type="compositionally biased region" description="Pro residues" evidence="1">
    <location>
        <begin position="62"/>
        <end position="78"/>
    </location>
</feature>
<name>A0A1G9DJ69_9ACTN</name>
<reference evidence="2 3" key="1">
    <citation type="submission" date="2016-10" db="EMBL/GenBank/DDBJ databases">
        <authorList>
            <person name="de Groot N.N."/>
        </authorList>
    </citation>
    <scope>NUCLEOTIDE SEQUENCE [LARGE SCALE GENOMIC DNA]</scope>
    <source>
        <strain evidence="2 3">CGMCC 4.6533</strain>
    </source>
</reference>
<evidence type="ECO:0000313" key="3">
    <source>
        <dbReference type="Proteomes" id="UP000199202"/>
    </source>
</evidence>
<evidence type="ECO:0000313" key="2">
    <source>
        <dbReference type="EMBL" id="SDK63919.1"/>
    </source>
</evidence>
<protein>
    <submittedName>
        <fullName evidence="2">Uncharacterized protein</fullName>
    </submittedName>
</protein>
<gene>
    <name evidence="2" type="ORF">SAMN05421869_117158</name>
</gene>
<sequence>MTACPALPTGAAYDRMPFTRRRPVALAAFVIEAGERPPLAYVPGGPGGSPGTDEARAGIAPGPIPRAPAAPRALPPPEAEGCGPA</sequence>
<dbReference type="EMBL" id="FNDJ01000017">
    <property type="protein sequence ID" value="SDK63919.1"/>
    <property type="molecule type" value="Genomic_DNA"/>
</dbReference>
<dbReference type="Proteomes" id="UP000199202">
    <property type="component" value="Unassembled WGS sequence"/>
</dbReference>
<dbReference type="AlphaFoldDB" id="A0A1G9DJ69"/>
<evidence type="ECO:0000256" key="1">
    <source>
        <dbReference type="SAM" id="MobiDB-lite"/>
    </source>
</evidence>
<dbReference type="STRING" id="633440.SAMN05421869_117158"/>
<accession>A0A1G9DJ69</accession>